<dbReference type="OrthoDB" id="5340906at2759"/>
<sequence length="479" mass="56591">MVQNYAEILEDVLTKEHGLVKFFGKINFPFSEKQQAEKILFEALNIIVAENVKTHNDQLLLNEKKKDHGEQDNNANEEEVVEEMCMSDYDEFTDRYQKMDNDKKWELTTGKIVEDGLYEFWMKCKYEHLSHSFIVDPNDHNYIVENVFTLEELNEIKEYKYKKLPDMPIDLLKYLNSFRKYNTQDLRKLVLETQSWDMPFNRDTHFDFDWIRNSIYNLLREYEAKNLEKGHLELWYLIHIWCFIDRCFESIDGVEAVRQENKKKYESKTFCNCINKAKDYGRRADFLICHISTEYACSEVGKIFDGENGTKLLKERGKKTPKMMKDIFDNLCIAMGMKEEKIRRLQSIGFVHANLMVALLRLDSPEGYICRVSRTKMFGIPAKVDEFGFKAIHVIMLAWKAKMVVRNMIDLVKQNDATEFDEEKELKELQNGCESLQHLLHLPPDDSQTPPLPSPKQDTAYLTHCSNTPQKRIRITNER</sequence>
<protein>
    <submittedName>
        <fullName evidence="2">6925_t:CDS:1</fullName>
    </submittedName>
</protein>
<evidence type="ECO:0000313" key="3">
    <source>
        <dbReference type="Proteomes" id="UP001153678"/>
    </source>
</evidence>
<reference evidence="2" key="1">
    <citation type="submission" date="2022-08" db="EMBL/GenBank/DDBJ databases">
        <authorList>
            <person name="Kallberg Y."/>
            <person name="Tangrot J."/>
            <person name="Rosling A."/>
        </authorList>
    </citation>
    <scope>NUCLEOTIDE SEQUENCE</scope>
    <source>
        <strain evidence="2">Wild A</strain>
    </source>
</reference>
<dbReference type="Proteomes" id="UP001153678">
    <property type="component" value="Unassembled WGS sequence"/>
</dbReference>
<gene>
    <name evidence="2" type="ORF">FWILDA_LOCUS2291</name>
</gene>
<dbReference type="AlphaFoldDB" id="A0A9W4SER4"/>
<proteinExistence type="predicted"/>
<organism evidence="2 3">
    <name type="scientific">Funneliformis geosporum</name>
    <dbReference type="NCBI Taxonomy" id="1117311"/>
    <lineage>
        <taxon>Eukaryota</taxon>
        <taxon>Fungi</taxon>
        <taxon>Fungi incertae sedis</taxon>
        <taxon>Mucoromycota</taxon>
        <taxon>Glomeromycotina</taxon>
        <taxon>Glomeromycetes</taxon>
        <taxon>Glomerales</taxon>
        <taxon>Glomeraceae</taxon>
        <taxon>Funneliformis</taxon>
    </lineage>
</organism>
<evidence type="ECO:0000256" key="1">
    <source>
        <dbReference type="SAM" id="MobiDB-lite"/>
    </source>
</evidence>
<dbReference type="EMBL" id="CAMKVN010000256">
    <property type="protein sequence ID" value="CAI2165885.1"/>
    <property type="molecule type" value="Genomic_DNA"/>
</dbReference>
<accession>A0A9W4SER4</accession>
<evidence type="ECO:0000313" key="2">
    <source>
        <dbReference type="EMBL" id="CAI2165885.1"/>
    </source>
</evidence>
<name>A0A9W4SER4_9GLOM</name>
<feature type="region of interest" description="Disordered" evidence="1">
    <location>
        <begin position="441"/>
        <end position="462"/>
    </location>
</feature>
<comment type="caution">
    <text evidence="2">The sequence shown here is derived from an EMBL/GenBank/DDBJ whole genome shotgun (WGS) entry which is preliminary data.</text>
</comment>
<keyword evidence="3" id="KW-1185">Reference proteome</keyword>